<dbReference type="InParanoid" id="A0A068V318"/>
<evidence type="ECO:0000313" key="5">
    <source>
        <dbReference type="Proteomes" id="UP000295252"/>
    </source>
</evidence>
<dbReference type="GO" id="GO:0006353">
    <property type="term" value="P:DNA-templated transcription termination"/>
    <property type="evidence" value="ECO:0007669"/>
    <property type="project" value="UniProtKB-KW"/>
</dbReference>
<sequence>MLSAYLFYRLSPIKISAKIPTACFILLQKGHLLSSSIFARGSRNDCCANFCSLAEAIDSGYGVKSRTANSALDEYSHSYIVSYLVNSCGLPAERANFLSKRVTFKSLEKPNAVLAFLRDQGFSKAHIAKLVGAAPQILFYNPEKILLPKIEFFSSIWVSRSELTKNLSANHHLLRSSLKNKILPLYHCLKSMYGTDDRLTSPRIWRAVYFSKDPTKNLASNIAVLRELGVRESCIRSLMTRHPAAVMVNDNRFREVVFEVKNMGFDHLKSTFVQALYARFGMRNRLNWERCCEVYRSWGWSEDLVRNAYGKDPNCMLISEQKLSRMMDFLVNKMGLNSQTVARYPVILNFSLDKRIIPRGSVIHLLRLKGFIRWYTRLYSIFIPGEKYFLSKFVIPYEKQVPQLRDVYQGKMGIFDV</sequence>
<evidence type="ECO:0000313" key="4">
    <source>
        <dbReference type="EMBL" id="CDP15051.1"/>
    </source>
</evidence>
<accession>A0A068V318</accession>
<dbReference type="Pfam" id="PF02536">
    <property type="entry name" value="mTERF"/>
    <property type="match status" value="2"/>
</dbReference>
<keyword evidence="2" id="KW-0804">Transcription</keyword>
<dbReference type="AlphaFoldDB" id="A0A068V318"/>
<dbReference type="OMA" id="EVYESWG"/>
<dbReference type="EMBL" id="HG739178">
    <property type="protein sequence ID" value="CDP15051.1"/>
    <property type="molecule type" value="Genomic_DNA"/>
</dbReference>
<evidence type="ECO:0000256" key="3">
    <source>
        <dbReference type="ARBA" id="ARBA00022946"/>
    </source>
</evidence>
<dbReference type="OrthoDB" id="637682at2759"/>
<dbReference type="FunCoup" id="A0A068V318">
    <property type="interactions" value="336"/>
</dbReference>
<dbReference type="Gramene" id="CDP15051">
    <property type="protein sequence ID" value="CDP15051"/>
    <property type="gene ID" value="GSCOC_T00042593001"/>
</dbReference>
<keyword evidence="5" id="KW-1185">Reference proteome</keyword>
<reference evidence="5" key="1">
    <citation type="journal article" date="2014" name="Science">
        <title>The coffee genome provides insight into the convergent evolution of caffeine biosynthesis.</title>
        <authorList>
            <person name="Denoeud F."/>
            <person name="Carretero-Paulet L."/>
            <person name="Dereeper A."/>
            <person name="Droc G."/>
            <person name="Guyot R."/>
            <person name="Pietrella M."/>
            <person name="Zheng C."/>
            <person name="Alberti A."/>
            <person name="Anthony F."/>
            <person name="Aprea G."/>
            <person name="Aury J.M."/>
            <person name="Bento P."/>
            <person name="Bernard M."/>
            <person name="Bocs S."/>
            <person name="Campa C."/>
            <person name="Cenci A."/>
            <person name="Combes M.C."/>
            <person name="Crouzillat D."/>
            <person name="Da Silva C."/>
            <person name="Daddiego L."/>
            <person name="De Bellis F."/>
            <person name="Dussert S."/>
            <person name="Garsmeur O."/>
            <person name="Gayraud T."/>
            <person name="Guignon V."/>
            <person name="Jahn K."/>
            <person name="Jamilloux V."/>
            <person name="Joet T."/>
            <person name="Labadie K."/>
            <person name="Lan T."/>
            <person name="Leclercq J."/>
            <person name="Lepelley M."/>
            <person name="Leroy T."/>
            <person name="Li L.T."/>
            <person name="Librado P."/>
            <person name="Lopez L."/>
            <person name="Munoz A."/>
            <person name="Noel B."/>
            <person name="Pallavicini A."/>
            <person name="Perrotta G."/>
            <person name="Poncet V."/>
            <person name="Pot D."/>
            <person name="Priyono X."/>
            <person name="Rigoreau M."/>
            <person name="Rouard M."/>
            <person name="Rozas J."/>
            <person name="Tranchant-Dubreuil C."/>
            <person name="VanBuren R."/>
            <person name="Zhang Q."/>
            <person name="Andrade A.C."/>
            <person name="Argout X."/>
            <person name="Bertrand B."/>
            <person name="de Kochko A."/>
            <person name="Graziosi G."/>
            <person name="Henry R.J."/>
            <person name="Jayarama X."/>
            <person name="Ming R."/>
            <person name="Nagai C."/>
            <person name="Rounsley S."/>
            <person name="Sankoff D."/>
            <person name="Giuliano G."/>
            <person name="Albert V.A."/>
            <person name="Wincker P."/>
            <person name="Lashermes P."/>
        </authorList>
    </citation>
    <scope>NUCLEOTIDE SEQUENCE [LARGE SCALE GENOMIC DNA]</scope>
    <source>
        <strain evidence="5">cv. DH200-94</strain>
    </source>
</reference>
<proteinExistence type="inferred from homology"/>
<dbReference type="SMART" id="SM00733">
    <property type="entry name" value="Mterf"/>
    <property type="match status" value="5"/>
</dbReference>
<dbReference type="GO" id="GO:0003676">
    <property type="term" value="F:nucleic acid binding"/>
    <property type="evidence" value="ECO:0007669"/>
    <property type="project" value="InterPro"/>
</dbReference>
<protein>
    <submittedName>
        <fullName evidence="4">Uncharacterized protein</fullName>
    </submittedName>
</protein>
<dbReference type="Proteomes" id="UP000295252">
    <property type="component" value="Chromosome VI"/>
</dbReference>
<evidence type="ECO:0000256" key="2">
    <source>
        <dbReference type="ARBA" id="ARBA00022472"/>
    </source>
</evidence>
<dbReference type="PANTHER" id="PTHR13068:SF133">
    <property type="entry name" value="MITOCHONDRIAL TRANSCRIPTION TERMINATION FACTOR FAMILY PROTEIN"/>
    <property type="match status" value="1"/>
</dbReference>
<dbReference type="STRING" id="49390.A0A068V318"/>
<evidence type="ECO:0000256" key="1">
    <source>
        <dbReference type="ARBA" id="ARBA00007692"/>
    </source>
</evidence>
<name>A0A068V318_COFCA</name>
<dbReference type="Gene3D" id="1.25.70.10">
    <property type="entry name" value="Transcription termination factor 3, mitochondrial"/>
    <property type="match status" value="2"/>
</dbReference>
<organism evidence="4 5">
    <name type="scientific">Coffea canephora</name>
    <name type="common">Robusta coffee</name>
    <dbReference type="NCBI Taxonomy" id="49390"/>
    <lineage>
        <taxon>Eukaryota</taxon>
        <taxon>Viridiplantae</taxon>
        <taxon>Streptophyta</taxon>
        <taxon>Embryophyta</taxon>
        <taxon>Tracheophyta</taxon>
        <taxon>Spermatophyta</taxon>
        <taxon>Magnoliopsida</taxon>
        <taxon>eudicotyledons</taxon>
        <taxon>Gunneridae</taxon>
        <taxon>Pentapetalae</taxon>
        <taxon>asterids</taxon>
        <taxon>lamiids</taxon>
        <taxon>Gentianales</taxon>
        <taxon>Rubiaceae</taxon>
        <taxon>Ixoroideae</taxon>
        <taxon>Gardenieae complex</taxon>
        <taxon>Bertiereae - Coffeeae clade</taxon>
        <taxon>Coffeeae</taxon>
        <taxon>Coffea</taxon>
    </lineage>
</organism>
<dbReference type="PhylomeDB" id="A0A068V318"/>
<gene>
    <name evidence="4" type="ORF">GSCOC_T00042593001</name>
</gene>
<keyword evidence="2" id="KW-0805">Transcription regulation</keyword>
<comment type="similarity">
    <text evidence="1">Belongs to the mTERF family.</text>
</comment>
<dbReference type="InterPro" id="IPR003690">
    <property type="entry name" value="MTERF"/>
</dbReference>
<keyword evidence="2" id="KW-0806">Transcription termination</keyword>
<dbReference type="PANTHER" id="PTHR13068">
    <property type="entry name" value="CGI-12 PROTEIN-RELATED"/>
    <property type="match status" value="1"/>
</dbReference>
<dbReference type="FunFam" id="1.25.70.10:FF:000001">
    <property type="entry name" value="Mitochondrial transcription termination factor-like"/>
    <property type="match status" value="1"/>
</dbReference>
<keyword evidence="3" id="KW-0809">Transit peptide</keyword>
<dbReference type="InterPro" id="IPR038538">
    <property type="entry name" value="MTERF_sf"/>
</dbReference>